<dbReference type="Gene3D" id="4.10.60.10">
    <property type="entry name" value="Zinc finger, CCHC-type"/>
    <property type="match status" value="2"/>
</dbReference>
<dbReference type="EMBL" id="ASGP02000003">
    <property type="protein sequence ID" value="KAH9516455.1"/>
    <property type="molecule type" value="Genomic_DNA"/>
</dbReference>
<feature type="domain" description="CCHC-type" evidence="2">
    <location>
        <begin position="115"/>
        <end position="129"/>
    </location>
</feature>
<organism evidence="4 5">
    <name type="scientific">Dermatophagoides farinae</name>
    <name type="common">American house dust mite</name>
    <dbReference type="NCBI Taxonomy" id="6954"/>
    <lineage>
        <taxon>Eukaryota</taxon>
        <taxon>Metazoa</taxon>
        <taxon>Ecdysozoa</taxon>
        <taxon>Arthropoda</taxon>
        <taxon>Chelicerata</taxon>
        <taxon>Arachnida</taxon>
        <taxon>Acari</taxon>
        <taxon>Acariformes</taxon>
        <taxon>Sarcoptiformes</taxon>
        <taxon>Astigmata</taxon>
        <taxon>Psoroptidia</taxon>
        <taxon>Analgoidea</taxon>
        <taxon>Pyroglyphidae</taxon>
        <taxon>Dermatophagoidinae</taxon>
        <taxon>Dermatophagoides</taxon>
    </lineage>
</organism>
<evidence type="ECO:0000313" key="4">
    <source>
        <dbReference type="EMBL" id="KAH9516455.1"/>
    </source>
</evidence>
<evidence type="ECO:0000313" key="3">
    <source>
        <dbReference type="EMBL" id="KAH7646105.1"/>
    </source>
</evidence>
<dbReference type="SMART" id="SM00343">
    <property type="entry name" value="ZnF_C2HC"/>
    <property type="match status" value="4"/>
</dbReference>
<name>A0A922I2Y3_DERFA</name>
<dbReference type="Proteomes" id="UP000828236">
    <property type="component" value="Unassembled WGS sequence"/>
</dbReference>
<comment type="caution">
    <text evidence="4">The sequence shown here is derived from an EMBL/GenBank/DDBJ whole genome shotgun (WGS) entry which is preliminary data.</text>
</comment>
<protein>
    <submittedName>
        <fullName evidence="4">Zinc finger CCHC domain-containing protein 9</fullName>
    </submittedName>
</protein>
<reference evidence="4" key="4">
    <citation type="journal article" date="2022" name="Res Sq">
        <title>Comparative Genomics Reveals Insights into the Divergent Evolution of Astigmatic Mites and Household Pest Adaptations.</title>
        <authorList>
            <person name="Xiong Q."/>
            <person name="Wan A.T.-Y."/>
            <person name="Liu X.-Y."/>
            <person name="Fung C.S.-H."/>
            <person name="Xiao X."/>
            <person name="Malainual N."/>
            <person name="Hou J."/>
            <person name="Wang L."/>
            <person name="Wang M."/>
            <person name="Yang K."/>
            <person name="Cui Y."/>
            <person name="Leung E."/>
            <person name="Nong W."/>
            <person name="Shin S.-K."/>
            <person name="Au S."/>
            <person name="Jeong K.Y."/>
            <person name="Chew F.T."/>
            <person name="Hui J."/>
            <person name="Leung T.F."/>
            <person name="Tungtrongchitr A."/>
            <person name="Zhong N."/>
            <person name="Liu Z."/>
            <person name="Tsui S."/>
        </authorList>
    </citation>
    <scope>NUCLEOTIDE SEQUENCE</scope>
    <source>
        <strain evidence="4">Derf</strain>
        <tissue evidence="4">Whole organism</tissue>
    </source>
</reference>
<dbReference type="PANTHER" id="PTHR46242:SF1">
    <property type="entry name" value="ZINC FINGER CCHC DOMAIN-CONTAINING PROTEIN 9"/>
    <property type="match status" value="1"/>
</dbReference>
<dbReference type="PANTHER" id="PTHR46242">
    <property type="entry name" value="ZINC FINGER CCHC DOMAIN-CONTAINING PROTEIN 9 ZCCHC9"/>
    <property type="match status" value="1"/>
</dbReference>
<evidence type="ECO:0000259" key="2">
    <source>
        <dbReference type="PROSITE" id="PS50158"/>
    </source>
</evidence>
<keyword evidence="5" id="KW-1185">Reference proteome</keyword>
<sequence length="265" mass="30714">MANKKGKKLNSTRSNVFKCTLMSTSDETTKKNIEYKKSTDRIIKSKRTNNFYMKCAKNRQDKGLVILPRNVETKIYKLKKILQRKNIDPDEIKQIIRKKRRDEENRLRHDIKRVCFKCRQPGHLVSDCPLQSDPDELTNICYFCCSLEHKLSECTKYQKKMKQLSSDDVNDVSLPFAKCFVCHQNGHLTRNCSMNKNGAFPRGGKCRGCGSINHTLKECPKKKTNVEEEEILLSTFNNMDCGVDVDEFSLEKLITQTGEKKIVKF</sequence>
<keyword evidence="1" id="KW-0862">Zinc</keyword>
<keyword evidence="1" id="KW-0479">Metal-binding</keyword>
<proteinExistence type="predicted"/>
<dbReference type="GO" id="GO:0008270">
    <property type="term" value="F:zinc ion binding"/>
    <property type="evidence" value="ECO:0007669"/>
    <property type="project" value="UniProtKB-KW"/>
</dbReference>
<keyword evidence="1" id="KW-0863">Zinc-finger</keyword>
<dbReference type="SUPFAM" id="SSF57756">
    <property type="entry name" value="Retrovirus zinc finger-like domains"/>
    <property type="match status" value="2"/>
</dbReference>
<evidence type="ECO:0000313" key="5">
    <source>
        <dbReference type="Proteomes" id="UP000790347"/>
    </source>
</evidence>
<gene>
    <name evidence="4" type="primary">ZCCHC9</name>
    <name evidence="4" type="ORF">DERF_007190</name>
    <name evidence="3" type="ORF">HUG17_1643</name>
</gene>
<dbReference type="OrthoDB" id="3863715at2759"/>
<reference evidence="4" key="1">
    <citation type="submission" date="2013-05" db="EMBL/GenBank/DDBJ databases">
        <authorList>
            <person name="Yim A.K.Y."/>
            <person name="Chan T.F."/>
            <person name="Ji K.M."/>
            <person name="Liu X.Y."/>
            <person name="Zhou J.W."/>
            <person name="Li R.Q."/>
            <person name="Yang K.Y."/>
            <person name="Li J."/>
            <person name="Li M."/>
            <person name="Law P.T.W."/>
            <person name="Wu Y.L."/>
            <person name="Cai Z.L."/>
            <person name="Qin H."/>
            <person name="Bao Y."/>
            <person name="Leung R.K.K."/>
            <person name="Ng P.K.S."/>
            <person name="Zou J."/>
            <person name="Zhong X.J."/>
            <person name="Ran P.X."/>
            <person name="Zhong N.S."/>
            <person name="Liu Z.G."/>
            <person name="Tsui S.K.W."/>
        </authorList>
    </citation>
    <scope>NUCLEOTIDE SEQUENCE</scope>
    <source>
        <strain evidence="4">Derf</strain>
        <tissue evidence="4">Whole organism</tissue>
    </source>
</reference>
<dbReference type="InterPro" id="IPR001878">
    <property type="entry name" value="Znf_CCHC"/>
</dbReference>
<dbReference type="AlphaFoldDB" id="A0A922I2Y3"/>
<dbReference type="InterPro" id="IPR042246">
    <property type="entry name" value="ZCCHC9"/>
</dbReference>
<dbReference type="InterPro" id="IPR036875">
    <property type="entry name" value="Znf_CCHC_sf"/>
</dbReference>
<reference evidence="3" key="2">
    <citation type="submission" date="2020-06" db="EMBL/GenBank/DDBJ databases">
        <authorList>
            <person name="Ji K."/>
            <person name="Li J."/>
        </authorList>
    </citation>
    <scope>NUCLEOTIDE SEQUENCE</scope>
    <source>
        <strain evidence="3">JKM2019</strain>
        <tissue evidence="3">Whole body</tissue>
    </source>
</reference>
<dbReference type="Proteomes" id="UP000790347">
    <property type="component" value="Unassembled WGS sequence"/>
</dbReference>
<reference evidence="3" key="3">
    <citation type="journal article" date="2021" name="World Allergy Organ. J.">
        <title>Chromosome-level assembly of Dermatophagoides farinae genome and transcriptome reveals two novel allergens Der f 37 and Der f 39.</title>
        <authorList>
            <person name="Chen J."/>
            <person name="Cai Z."/>
            <person name="Fan D."/>
            <person name="Hu J."/>
            <person name="Hou Y."/>
            <person name="He Y."/>
            <person name="Zhang Z."/>
            <person name="Zhao Z."/>
            <person name="Gao P."/>
            <person name="Hu W."/>
            <person name="Sun J."/>
            <person name="Li J."/>
            <person name="Ji K."/>
        </authorList>
    </citation>
    <scope>NUCLEOTIDE SEQUENCE</scope>
    <source>
        <strain evidence="3">JKM2019</strain>
    </source>
</reference>
<dbReference type="GO" id="GO:0005730">
    <property type="term" value="C:nucleolus"/>
    <property type="evidence" value="ECO:0007669"/>
    <property type="project" value="TreeGrafter"/>
</dbReference>
<dbReference type="GO" id="GO:0003676">
    <property type="term" value="F:nucleic acid binding"/>
    <property type="evidence" value="ECO:0007669"/>
    <property type="project" value="InterPro"/>
</dbReference>
<accession>A0A922I2Y3</accession>
<evidence type="ECO:0000256" key="1">
    <source>
        <dbReference type="PROSITE-ProRule" id="PRU00047"/>
    </source>
</evidence>
<dbReference type="EMBL" id="SDOV01000001">
    <property type="protein sequence ID" value="KAH7646105.1"/>
    <property type="molecule type" value="Genomic_DNA"/>
</dbReference>
<feature type="domain" description="CCHC-type" evidence="2">
    <location>
        <begin position="178"/>
        <end position="192"/>
    </location>
</feature>
<dbReference type="Pfam" id="PF00098">
    <property type="entry name" value="zf-CCHC"/>
    <property type="match status" value="1"/>
</dbReference>
<dbReference type="PROSITE" id="PS50158">
    <property type="entry name" value="ZF_CCHC"/>
    <property type="match status" value="2"/>
</dbReference>